<feature type="domain" description="DUF7605" evidence="3">
    <location>
        <begin position="715"/>
        <end position="882"/>
    </location>
</feature>
<evidence type="ECO:0008006" key="6">
    <source>
        <dbReference type="Google" id="ProtNLM"/>
    </source>
</evidence>
<evidence type="ECO:0000259" key="2">
    <source>
        <dbReference type="Pfam" id="PF00350"/>
    </source>
</evidence>
<accession>A0A370U134</accession>
<dbReference type="AlphaFoldDB" id="A0A370U134"/>
<sequence>MAGIPIKLEPQSDKCPEPVLYSGEKIQNQPGPAWHNCENLELLHQVKIHEKAAKDGFKCLEELASSLKRHLSDLPSCEKWIRRLKCPVLIGFIGASGAGKSSLINTLLEHDDLLPADDEKACTAVCVEISWNPVNDPERAYLATVERISEEDWRTEIESLFQDLKLSHGPNGSEEASETGSYEAEVEHDEDNEDDEGGGDSEDGEADSGGDGDDDDDDTQDPEREARIKAAFHKLKCVYPHIGTIDDLSQYTVSELIDDPNVKDILGESASIFDHSQDRFAERVKPFIESGRVKNGRSSFAQWPLVKLVRLRIKSAILRNGVVLVDLPGTMDSNVARGAIAGKYQENLAVTCVIAPTQRAASDKPAQDLLGKITQRSLQLDGRFSSDTLCFVVSKTDSSISVPRYISTHLNVEELLAPEFALQGKLKETMNKLKENDRVLKVKKRAGETVLKELKKELKQLQKLIKKSHPQKARKRKRIPDEEELNPSAQGAFGPLTAEEELNNQKESELKQKIRAAQDDIITIHAVQNKAADNIKKAEALVELSTSRQRAACIQNRNAVSAAELRKDYDAAANMLPEANQKPLQVFCVSALAFSELKKNAGLVPGFLRLRDTGIPQLAKWLAETTLRPRHRSATSFLKDIESLEFSIAPWLKTCSEFKMSASQAEAVEDAFTLNFEVLLENLAQARSDTIQEFKDIVEKKIFLVMAANETAAARKSIRTVRAWARRPVYWSTHKATNRGNGVHRAGNGAEYNWNEDLAGLYLDSLVDLWSGTIHKKLSKGRGTYNNVVVKSIEEFIEATKSSTLNICPELSEAICDWQDSVLRAPPQIQRKSRSIFKKTIPEFASLAHRTVTPKVLETWRPVYEQCAAEFGLGHFRRNRMTHEIYINQSAHAMYRDCSQEIQHVFKQLWQCLPGKFDKVTNPETERIADEFVDLVEKNSFDEERMEEETATGAQRLELQQEVVGAFIKLKAAWCDPAQEQQEGAHKNGDDGDENIPSPEIDFEKLLNLEPDDSGSSLSEESDESGD</sequence>
<dbReference type="Gene3D" id="3.40.50.300">
    <property type="entry name" value="P-loop containing nucleotide triphosphate hydrolases"/>
    <property type="match status" value="1"/>
</dbReference>
<dbReference type="InterPro" id="IPR045063">
    <property type="entry name" value="Dynamin_N"/>
</dbReference>
<reference evidence="4 5" key="1">
    <citation type="journal article" date="2018" name="IMA Fungus">
        <title>IMA Genome-F 9: Draft genome sequence of Annulohypoxylon stygium, Aspergillus mulundensis, Berkeleyomyces basicola (syn. Thielaviopsis basicola), Ceratocystis smalleyi, two Cercospora beticola strains, Coleophoma cylindrospora, Fusarium fracticaudum, Phialophora cf. hyalina, and Morchella septimelata.</title>
        <authorList>
            <person name="Wingfield B.D."/>
            <person name="Bills G.F."/>
            <person name="Dong Y."/>
            <person name="Huang W."/>
            <person name="Nel W.J."/>
            <person name="Swalarsk-Parry B.S."/>
            <person name="Vaghefi N."/>
            <person name="Wilken P.M."/>
            <person name="An Z."/>
            <person name="de Beer Z.W."/>
            <person name="De Vos L."/>
            <person name="Chen L."/>
            <person name="Duong T.A."/>
            <person name="Gao Y."/>
            <person name="Hammerbacher A."/>
            <person name="Kikkert J.R."/>
            <person name="Li Y."/>
            <person name="Li H."/>
            <person name="Li K."/>
            <person name="Li Q."/>
            <person name="Liu X."/>
            <person name="Ma X."/>
            <person name="Naidoo K."/>
            <person name="Pethybridge S.J."/>
            <person name="Sun J."/>
            <person name="Steenkamp E.T."/>
            <person name="van der Nest M.A."/>
            <person name="van Wyk S."/>
            <person name="Wingfield M.J."/>
            <person name="Xiong C."/>
            <person name="Yue Q."/>
            <person name="Zhang X."/>
        </authorList>
    </citation>
    <scope>NUCLEOTIDE SEQUENCE [LARGE SCALE GENOMIC DNA]</scope>
    <source>
        <strain evidence="4 5">BP 5553</strain>
    </source>
</reference>
<dbReference type="OrthoDB" id="3598281at2759"/>
<gene>
    <name evidence="4" type="ORF">BP5553_01471</name>
</gene>
<comment type="caution">
    <text evidence="4">The sequence shown here is derived from an EMBL/GenBank/DDBJ whole genome shotgun (WGS) entry which is preliminary data.</text>
</comment>
<feature type="compositionally biased region" description="Acidic residues" evidence="1">
    <location>
        <begin position="184"/>
        <end position="220"/>
    </location>
</feature>
<dbReference type="InterPro" id="IPR027417">
    <property type="entry name" value="P-loop_NTPase"/>
</dbReference>
<dbReference type="Pfam" id="PF00350">
    <property type="entry name" value="Dynamin_N"/>
    <property type="match status" value="1"/>
</dbReference>
<dbReference type="PANTHER" id="PTHR36681">
    <property type="entry name" value="NUCLEAR GTPASE, GERMINAL CENTER-ASSOCIATED, TANDEM DUPLICATE 3"/>
    <property type="match status" value="1"/>
</dbReference>
<evidence type="ECO:0000313" key="4">
    <source>
        <dbReference type="EMBL" id="RDL41492.1"/>
    </source>
</evidence>
<organism evidence="4 5">
    <name type="scientific">Venustampulla echinocandica</name>
    <dbReference type="NCBI Taxonomy" id="2656787"/>
    <lineage>
        <taxon>Eukaryota</taxon>
        <taxon>Fungi</taxon>
        <taxon>Dikarya</taxon>
        <taxon>Ascomycota</taxon>
        <taxon>Pezizomycotina</taxon>
        <taxon>Leotiomycetes</taxon>
        <taxon>Helotiales</taxon>
        <taxon>Pleuroascaceae</taxon>
        <taxon>Venustampulla</taxon>
    </lineage>
</organism>
<feature type="compositionally biased region" description="Basic residues" evidence="1">
    <location>
        <begin position="468"/>
        <end position="478"/>
    </location>
</feature>
<evidence type="ECO:0000313" key="5">
    <source>
        <dbReference type="Proteomes" id="UP000254866"/>
    </source>
</evidence>
<evidence type="ECO:0000259" key="3">
    <source>
        <dbReference type="Pfam" id="PF24564"/>
    </source>
</evidence>
<feature type="region of interest" description="Disordered" evidence="1">
    <location>
        <begin position="164"/>
        <end position="221"/>
    </location>
</feature>
<dbReference type="GeneID" id="43594320"/>
<protein>
    <recommendedName>
        <fullName evidence="6">P-loop containing nucleoside triphosphate hydrolase</fullName>
    </recommendedName>
</protein>
<dbReference type="Pfam" id="PF24564">
    <property type="entry name" value="DUF7605"/>
    <property type="match status" value="1"/>
</dbReference>
<evidence type="ECO:0000256" key="1">
    <source>
        <dbReference type="SAM" id="MobiDB-lite"/>
    </source>
</evidence>
<dbReference type="EMBL" id="NPIC01000001">
    <property type="protein sequence ID" value="RDL41492.1"/>
    <property type="molecule type" value="Genomic_DNA"/>
</dbReference>
<dbReference type="RefSeq" id="XP_031874148.1">
    <property type="nucleotide sequence ID" value="XM_032010094.1"/>
</dbReference>
<dbReference type="InterPro" id="IPR056024">
    <property type="entry name" value="DUF7605"/>
</dbReference>
<dbReference type="SUPFAM" id="SSF52540">
    <property type="entry name" value="P-loop containing nucleoside triphosphate hydrolases"/>
    <property type="match status" value="1"/>
</dbReference>
<dbReference type="PANTHER" id="PTHR36681:SF3">
    <property type="entry name" value="NUCLEAR GTPASE, GERMINAL CENTER-ASSOCIATED, TANDEM DUPLICATE 3"/>
    <property type="match status" value="1"/>
</dbReference>
<name>A0A370U134_9HELO</name>
<feature type="region of interest" description="Disordered" evidence="1">
    <location>
        <begin position="978"/>
        <end position="1027"/>
    </location>
</feature>
<dbReference type="Proteomes" id="UP000254866">
    <property type="component" value="Unassembled WGS sequence"/>
</dbReference>
<dbReference type="STRING" id="2656787.A0A370U134"/>
<proteinExistence type="predicted"/>
<feature type="domain" description="Dynamin N-terminal" evidence="2">
    <location>
        <begin position="90"/>
        <end position="373"/>
    </location>
</feature>
<keyword evidence="5" id="KW-1185">Reference proteome</keyword>
<feature type="region of interest" description="Disordered" evidence="1">
    <location>
        <begin position="468"/>
        <end position="492"/>
    </location>
</feature>